<dbReference type="AlphaFoldDB" id="A0A1H7HVY2"/>
<reference evidence="2 3" key="1">
    <citation type="submission" date="2016-10" db="EMBL/GenBank/DDBJ databases">
        <authorList>
            <person name="de Groot N.N."/>
        </authorList>
    </citation>
    <scope>NUCLEOTIDE SEQUENCE [LARGE SCALE GENOMIC DNA]</scope>
    <source>
        <strain evidence="2 3">DSM 100674</strain>
    </source>
</reference>
<dbReference type="InterPro" id="IPR047784">
    <property type="entry name" value="TrgA"/>
</dbReference>
<keyword evidence="1" id="KW-0812">Transmembrane</keyword>
<feature type="transmembrane region" description="Helical" evidence="1">
    <location>
        <begin position="129"/>
        <end position="148"/>
    </location>
</feature>
<evidence type="ECO:0000313" key="2">
    <source>
        <dbReference type="EMBL" id="SEK54456.1"/>
    </source>
</evidence>
<evidence type="ECO:0000313" key="3">
    <source>
        <dbReference type="Proteomes" id="UP000199582"/>
    </source>
</evidence>
<dbReference type="EMBL" id="FOAG01000001">
    <property type="protein sequence ID" value="SEK54456.1"/>
    <property type="molecule type" value="Genomic_DNA"/>
</dbReference>
<keyword evidence="3" id="KW-1185">Reference proteome</keyword>
<dbReference type="NCBIfam" id="NF033773">
    <property type="entry name" value="tellur_TrgA"/>
    <property type="match status" value="1"/>
</dbReference>
<dbReference type="Proteomes" id="UP000199582">
    <property type="component" value="Unassembled WGS sequence"/>
</dbReference>
<keyword evidence="1" id="KW-1133">Transmembrane helix</keyword>
<accession>A0A1H7HVY2</accession>
<dbReference type="RefSeq" id="WP_093031776.1">
    <property type="nucleotide sequence ID" value="NZ_FOAG01000001.1"/>
</dbReference>
<evidence type="ECO:0000256" key="1">
    <source>
        <dbReference type="SAM" id="Phobius"/>
    </source>
</evidence>
<dbReference type="STRING" id="1287727.SAMN05443999_101633"/>
<feature type="transmembrane region" description="Helical" evidence="1">
    <location>
        <begin position="12"/>
        <end position="30"/>
    </location>
</feature>
<gene>
    <name evidence="2" type="ORF">SAMN05443999_101633</name>
</gene>
<protein>
    <recommendedName>
        <fullName evidence="4">Tellurium resistance protein</fullName>
    </recommendedName>
</protein>
<sequence>MPVTDMMPTAAKLAAAAGLGMVGWIASDMIRPLMPSDTSFGWFNHVNLVLGFLCGWVVIGKRVGRGWAEAFSAGLTGTGALVVWGLFAQSFNEMLKRSLDRRYDDPIEGVTAVFELAVEFGSYLLNGPLIGFLCVGGILTGLVAEWVARRWS</sequence>
<organism evidence="2 3">
    <name type="scientific">Roseovarius azorensis</name>
    <dbReference type="NCBI Taxonomy" id="1287727"/>
    <lineage>
        <taxon>Bacteria</taxon>
        <taxon>Pseudomonadati</taxon>
        <taxon>Pseudomonadota</taxon>
        <taxon>Alphaproteobacteria</taxon>
        <taxon>Rhodobacterales</taxon>
        <taxon>Roseobacteraceae</taxon>
        <taxon>Roseovarius</taxon>
    </lineage>
</organism>
<evidence type="ECO:0008006" key="4">
    <source>
        <dbReference type="Google" id="ProtNLM"/>
    </source>
</evidence>
<proteinExistence type="predicted"/>
<feature type="transmembrane region" description="Helical" evidence="1">
    <location>
        <begin position="71"/>
        <end position="91"/>
    </location>
</feature>
<dbReference type="OrthoDB" id="7869508at2"/>
<feature type="transmembrane region" description="Helical" evidence="1">
    <location>
        <begin position="42"/>
        <end position="59"/>
    </location>
</feature>
<keyword evidence="1" id="KW-0472">Membrane</keyword>
<name>A0A1H7HVY2_9RHOB</name>